<comment type="caution">
    <text evidence="1">The sequence shown here is derived from an EMBL/GenBank/DDBJ whole genome shotgun (WGS) entry which is preliminary data.</text>
</comment>
<dbReference type="Proteomes" id="UP000789405">
    <property type="component" value="Unassembled WGS sequence"/>
</dbReference>
<feature type="non-terminal residue" evidence="1">
    <location>
        <position position="1"/>
    </location>
</feature>
<protein>
    <submittedName>
        <fullName evidence="1">25311_t:CDS:1</fullName>
    </submittedName>
</protein>
<feature type="non-terminal residue" evidence="1">
    <location>
        <position position="50"/>
    </location>
</feature>
<keyword evidence="2" id="KW-1185">Reference proteome</keyword>
<name>A0A9N9JS30_9GLOM</name>
<sequence>WELKKNQKFRKKKQVRISKHVIAYLEKYFLVGKTNKSNRYSVEGVNEIGK</sequence>
<proteinExistence type="predicted"/>
<organism evidence="1 2">
    <name type="scientific">Dentiscutata erythropus</name>
    <dbReference type="NCBI Taxonomy" id="1348616"/>
    <lineage>
        <taxon>Eukaryota</taxon>
        <taxon>Fungi</taxon>
        <taxon>Fungi incertae sedis</taxon>
        <taxon>Mucoromycota</taxon>
        <taxon>Glomeromycotina</taxon>
        <taxon>Glomeromycetes</taxon>
        <taxon>Diversisporales</taxon>
        <taxon>Gigasporaceae</taxon>
        <taxon>Dentiscutata</taxon>
    </lineage>
</organism>
<gene>
    <name evidence="1" type="ORF">DERYTH_LOCUS21543</name>
</gene>
<reference evidence="1" key="1">
    <citation type="submission" date="2021-06" db="EMBL/GenBank/DDBJ databases">
        <authorList>
            <person name="Kallberg Y."/>
            <person name="Tangrot J."/>
            <person name="Rosling A."/>
        </authorList>
    </citation>
    <scope>NUCLEOTIDE SEQUENCE</scope>
    <source>
        <strain evidence="1">MA453B</strain>
    </source>
</reference>
<dbReference type="EMBL" id="CAJVPY010027734">
    <property type="protein sequence ID" value="CAG8791601.1"/>
    <property type="molecule type" value="Genomic_DNA"/>
</dbReference>
<dbReference type="AlphaFoldDB" id="A0A9N9JS30"/>
<evidence type="ECO:0000313" key="2">
    <source>
        <dbReference type="Proteomes" id="UP000789405"/>
    </source>
</evidence>
<evidence type="ECO:0000313" key="1">
    <source>
        <dbReference type="EMBL" id="CAG8791601.1"/>
    </source>
</evidence>
<accession>A0A9N9JS30</accession>